<dbReference type="InterPro" id="IPR044662">
    <property type="entry name" value="HS1/DABB1-like"/>
</dbReference>
<gene>
    <name evidence="3" type="ORF">DENIS_3859</name>
</gene>
<reference evidence="4" key="2">
    <citation type="submission" date="2019-01" db="EMBL/GenBank/DDBJ databases">
        <title>Genome sequence of Desulfonema ishimotonii strain Tokyo 01.</title>
        <authorList>
            <person name="Fukui M."/>
        </authorList>
    </citation>
    <scope>NUCLEOTIDE SEQUENCE [LARGE SCALE GENOMIC DNA]</scope>
    <source>
        <strain evidence="4">Tokyo 01</strain>
    </source>
</reference>
<dbReference type="PANTHER" id="PTHR33178:SF10">
    <property type="entry name" value="STRESS-RESPONSE A_B BARREL DOMAIN-CONTAINING PROTEIN"/>
    <property type="match status" value="1"/>
</dbReference>
<comment type="caution">
    <text evidence="3">The sequence shown here is derived from an EMBL/GenBank/DDBJ whole genome shotgun (WGS) entry which is preliminary data.</text>
</comment>
<dbReference type="InterPro" id="IPR011008">
    <property type="entry name" value="Dimeric_a/b-barrel"/>
</dbReference>
<comment type="subunit">
    <text evidence="1">Homodimer.</text>
</comment>
<protein>
    <submittedName>
        <fullName evidence="3">Stress responsive alpha-beta barrel domain-conta ining protein</fullName>
    </submittedName>
</protein>
<dbReference type="AlphaFoldDB" id="A0A401G0Z0"/>
<keyword evidence="4" id="KW-1185">Reference proteome</keyword>
<dbReference type="RefSeq" id="WP_124330013.1">
    <property type="nucleotide sequence ID" value="NZ_BEXT01000001.1"/>
</dbReference>
<reference evidence="4" key="1">
    <citation type="submission" date="2017-11" db="EMBL/GenBank/DDBJ databases">
        <authorList>
            <person name="Watanabe M."/>
            <person name="Kojima H."/>
        </authorList>
    </citation>
    <scope>NUCLEOTIDE SEQUENCE [LARGE SCALE GENOMIC DNA]</scope>
    <source>
        <strain evidence="4">Tokyo 01</strain>
    </source>
</reference>
<dbReference type="OrthoDB" id="9808130at2"/>
<accession>A0A401G0Z0</accession>
<dbReference type="PANTHER" id="PTHR33178">
    <property type="match status" value="1"/>
</dbReference>
<dbReference type="Pfam" id="PF07876">
    <property type="entry name" value="Dabb"/>
    <property type="match status" value="1"/>
</dbReference>
<dbReference type="InterPro" id="IPR013097">
    <property type="entry name" value="Dabb"/>
</dbReference>
<dbReference type="EMBL" id="BEXT01000001">
    <property type="protein sequence ID" value="GBC62875.1"/>
    <property type="molecule type" value="Genomic_DNA"/>
</dbReference>
<dbReference type="Proteomes" id="UP000288096">
    <property type="component" value="Unassembled WGS sequence"/>
</dbReference>
<dbReference type="Gene3D" id="3.30.70.100">
    <property type="match status" value="1"/>
</dbReference>
<dbReference type="SUPFAM" id="SSF54909">
    <property type="entry name" value="Dimeric alpha+beta barrel"/>
    <property type="match status" value="1"/>
</dbReference>
<evidence type="ECO:0000259" key="2">
    <source>
        <dbReference type="PROSITE" id="PS51502"/>
    </source>
</evidence>
<evidence type="ECO:0000313" key="4">
    <source>
        <dbReference type="Proteomes" id="UP000288096"/>
    </source>
</evidence>
<evidence type="ECO:0000313" key="3">
    <source>
        <dbReference type="EMBL" id="GBC62875.1"/>
    </source>
</evidence>
<feature type="domain" description="Stress-response A/B barrel" evidence="2">
    <location>
        <begin position="2"/>
        <end position="94"/>
    </location>
</feature>
<organism evidence="3 4">
    <name type="scientific">Desulfonema ishimotonii</name>
    <dbReference type="NCBI Taxonomy" id="45657"/>
    <lineage>
        <taxon>Bacteria</taxon>
        <taxon>Pseudomonadati</taxon>
        <taxon>Thermodesulfobacteriota</taxon>
        <taxon>Desulfobacteria</taxon>
        <taxon>Desulfobacterales</taxon>
        <taxon>Desulfococcaceae</taxon>
        <taxon>Desulfonema</taxon>
    </lineage>
</organism>
<evidence type="ECO:0000256" key="1">
    <source>
        <dbReference type="ARBA" id="ARBA00011738"/>
    </source>
</evidence>
<proteinExistence type="predicted"/>
<name>A0A401G0Z0_9BACT</name>
<dbReference type="PROSITE" id="PS51502">
    <property type="entry name" value="S_R_A_B_BARREL"/>
    <property type="match status" value="1"/>
</dbReference>
<dbReference type="SMART" id="SM00886">
    <property type="entry name" value="Dabb"/>
    <property type="match status" value="1"/>
</dbReference>
<sequence>MVRHIVFMKFKPETGDDRITPVEKGLGALPGLIAEIRSFEFGRDVVRSDRSYDFALVAGFDDMEALSRYQVHPEHQKVVGLLKEICQDIKAVDYEV</sequence>